<dbReference type="STRING" id="995062.SAMN04489718_2743"/>
<dbReference type="EMBL" id="FNKO01000002">
    <property type="protein sequence ID" value="SDQ93687.1"/>
    <property type="molecule type" value="Genomic_DNA"/>
</dbReference>
<accession>A0A1H1EY77</accession>
<dbReference type="InterPro" id="IPR036983">
    <property type="entry name" value="AIM24_sf"/>
</dbReference>
<dbReference type="PANTHER" id="PTHR43657:SF1">
    <property type="entry name" value="ALTERED INHERITANCE OF MITOCHONDRIA PROTEIN 24, MITOCHONDRIAL"/>
    <property type="match status" value="1"/>
</dbReference>
<name>A0A1H1EY77_9ACTN</name>
<dbReference type="OrthoDB" id="9779518at2"/>
<dbReference type="Gene3D" id="3.60.160.10">
    <property type="entry name" value="Mitochondrial biogenesis AIM24"/>
    <property type="match status" value="1"/>
</dbReference>
<dbReference type="RefSeq" id="WP_092524454.1">
    <property type="nucleotide sequence ID" value="NZ_FNKO01000002.1"/>
</dbReference>
<organism evidence="1 2">
    <name type="scientific">Actinopolyspora saharensis</name>
    <dbReference type="NCBI Taxonomy" id="995062"/>
    <lineage>
        <taxon>Bacteria</taxon>
        <taxon>Bacillati</taxon>
        <taxon>Actinomycetota</taxon>
        <taxon>Actinomycetes</taxon>
        <taxon>Actinopolysporales</taxon>
        <taxon>Actinopolysporaceae</taxon>
        <taxon>Actinopolyspora</taxon>
    </lineage>
</organism>
<gene>
    <name evidence="1" type="ORF">SAMN04489718_2743</name>
</gene>
<dbReference type="Pfam" id="PF01987">
    <property type="entry name" value="AIM24"/>
    <property type="match status" value="1"/>
</dbReference>
<evidence type="ECO:0000313" key="1">
    <source>
        <dbReference type="EMBL" id="SDQ93687.1"/>
    </source>
</evidence>
<dbReference type="SUPFAM" id="SSF51219">
    <property type="entry name" value="TRAP-like"/>
    <property type="match status" value="1"/>
</dbReference>
<proteinExistence type="predicted"/>
<protein>
    <submittedName>
        <fullName evidence="1">Uncharacterized conserved protein, AIM24 family</fullName>
    </submittedName>
</protein>
<sequence length="223" mass="23444">MQVRTRHSPSFGVARLVLAAGEVARTGSEAMANSYGVTSSSARGAGKRGPGRFGLGGGSASEWSYTAGPQGGWVDVAPSFPGDVHTVEMDGRRGWCVARRSWLAAAGTVRLDAGWNGFRELFGGQPGFLAHASGQGQLVLACCGALDVHELQPGQFVTMDAGHLVAYVDTLQCRLRQSEQGRAQSMRTGDGLVVDFAGPGRVVAQSRNPHRMSSWSQRGGSAR</sequence>
<dbReference type="PANTHER" id="PTHR43657">
    <property type="entry name" value="TRYPTOPHAN RNA-BINDING ATTENUATOR PROTEIN-LIKE PROTEIN"/>
    <property type="match status" value="1"/>
</dbReference>
<keyword evidence="2" id="KW-1185">Reference proteome</keyword>
<evidence type="ECO:0000313" key="2">
    <source>
        <dbReference type="Proteomes" id="UP000199301"/>
    </source>
</evidence>
<dbReference type="InterPro" id="IPR016031">
    <property type="entry name" value="Trp_RNA-bd_attenuator-like_dom"/>
</dbReference>
<dbReference type="InterPro" id="IPR002838">
    <property type="entry name" value="AIM24"/>
</dbReference>
<dbReference type="Proteomes" id="UP000199301">
    <property type="component" value="Unassembled WGS sequence"/>
</dbReference>
<dbReference type="AlphaFoldDB" id="A0A1H1EY77"/>
<reference evidence="2" key="1">
    <citation type="submission" date="2016-10" db="EMBL/GenBank/DDBJ databases">
        <authorList>
            <person name="Varghese N."/>
            <person name="Submissions S."/>
        </authorList>
    </citation>
    <scope>NUCLEOTIDE SEQUENCE [LARGE SCALE GENOMIC DNA]</scope>
    <source>
        <strain evidence="2">DSM 45459</strain>
    </source>
</reference>